<dbReference type="SUPFAM" id="SSF160379">
    <property type="entry name" value="SP0830-like"/>
    <property type="match status" value="1"/>
</dbReference>
<dbReference type="InterPro" id="IPR012545">
    <property type="entry name" value="DUF1697"/>
</dbReference>
<dbReference type="EMBL" id="QRCM01000001">
    <property type="protein sequence ID" value="TXG91457.1"/>
    <property type="molecule type" value="Genomic_DNA"/>
</dbReference>
<organism evidence="1 2">
    <name type="scientific">Rhodococcus rhodnii</name>
    <dbReference type="NCBI Taxonomy" id="38312"/>
    <lineage>
        <taxon>Bacteria</taxon>
        <taxon>Bacillati</taxon>
        <taxon>Actinomycetota</taxon>
        <taxon>Actinomycetes</taxon>
        <taxon>Mycobacteriales</taxon>
        <taxon>Nocardiaceae</taxon>
        <taxon>Rhodococcus</taxon>
    </lineage>
</organism>
<accession>A0A6P2CFB9</accession>
<evidence type="ECO:0000313" key="2">
    <source>
        <dbReference type="Proteomes" id="UP000471120"/>
    </source>
</evidence>
<name>A0A6P2CFB9_9NOCA</name>
<comment type="caution">
    <text evidence="1">The sequence shown here is derived from an EMBL/GenBank/DDBJ whole genome shotgun (WGS) entry which is preliminary data.</text>
</comment>
<dbReference type="Proteomes" id="UP000471120">
    <property type="component" value="Unassembled WGS sequence"/>
</dbReference>
<dbReference type="PANTHER" id="PTHR36439:SF1">
    <property type="entry name" value="DUF1697 DOMAIN-CONTAINING PROTEIN"/>
    <property type="match status" value="1"/>
</dbReference>
<dbReference type="Gene3D" id="3.30.70.1280">
    <property type="entry name" value="SP0830-like domains"/>
    <property type="match status" value="1"/>
</dbReference>
<protein>
    <submittedName>
        <fullName evidence="1">DUF1697 domain-containing protein</fullName>
    </submittedName>
</protein>
<sequence>MNYVALLRGVNVGGVTLRSADLRATFSATLGFGGVRPVLASGNVVFESPETDRLALAEHITDALRAGFGYDAWTLVLDLETLAGIADGYPFDLADDRQPYVVFVADAGSAAELASAPRGDVDSVAGGDGVVYWDVPKGQTLGSTFGRELARSRWKSGTTSRNLRTLRRILA</sequence>
<dbReference type="AlphaFoldDB" id="A0A6P2CFB9"/>
<dbReference type="RefSeq" id="WP_010838636.1">
    <property type="nucleotide sequence ID" value="NZ_QRCM01000001.1"/>
</dbReference>
<evidence type="ECO:0000313" key="1">
    <source>
        <dbReference type="EMBL" id="TXG91457.1"/>
    </source>
</evidence>
<dbReference type="PANTHER" id="PTHR36439">
    <property type="entry name" value="BLL4334 PROTEIN"/>
    <property type="match status" value="1"/>
</dbReference>
<proteinExistence type="predicted"/>
<reference evidence="1 2" key="1">
    <citation type="submission" date="2018-07" db="EMBL/GenBank/DDBJ databases">
        <title>Genome sequence of Rhodococcus rhodnii ATCC 35071 from Rhodnius prolixus.</title>
        <authorList>
            <person name="Patel V."/>
            <person name="Vogel K.J."/>
        </authorList>
    </citation>
    <scope>NUCLEOTIDE SEQUENCE [LARGE SCALE GENOMIC DNA]</scope>
    <source>
        <strain evidence="1 2">ATCC 35071</strain>
    </source>
</reference>
<dbReference type="PIRSF" id="PIRSF008502">
    <property type="entry name" value="UCP008502"/>
    <property type="match status" value="1"/>
</dbReference>
<dbReference type="Pfam" id="PF08002">
    <property type="entry name" value="DUF1697"/>
    <property type="match status" value="1"/>
</dbReference>
<gene>
    <name evidence="1" type="ORF">DW322_16155</name>
</gene>